<dbReference type="EMBL" id="BAAAQM010000054">
    <property type="protein sequence ID" value="GAA1995275.1"/>
    <property type="molecule type" value="Genomic_DNA"/>
</dbReference>
<dbReference type="RefSeq" id="WP_344661455.1">
    <property type="nucleotide sequence ID" value="NZ_BAAAQM010000054.1"/>
</dbReference>
<protein>
    <submittedName>
        <fullName evidence="10">ABC transporter permease</fullName>
    </submittedName>
</protein>
<dbReference type="PANTHER" id="PTHR43848">
    <property type="entry name" value="PUTRESCINE TRANSPORT SYSTEM PERMEASE PROTEIN POTI"/>
    <property type="match status" value="1"/>
</dbReference>
<feature type="transmembrane region" description="Helical" evidence="8">
    <location>
        <begin position="122"/>
        <end position="144"/>
    </location>
</feature>
<keyword evidence="11" id="KW-1185">Reference proteome</keyword>
<feature type="domain" description="ABC transmembrane type-1" evidence="9">
    <location>
        <begin position="84"/>
        <end position="273"/>
    </location>
</feature>
<dbReference type="InterPro" id="IPR051789">
    <property type="entry name" value="Bact_Polyamine_Transport"/>
</dbReference>
<dbReference type="InterPro" id="IPR000515">
    <property type="entry name" value="MetI-like"/>
</dbReference>
<feature type="transmembrane region" description="Helical" evidence="8">
    <location>
        <begin position="28"/>
        <end position="52"/>
    </location>
</feature>
<keyword evidence="4" id="KW-1003">Cell membrane</keyword>
<keyword evidence="7 8" id="KW-0472">Membrane</keyword>
<sequence>MPAHPPAHHRPSIEARGATVFNWFRKHVIAIVATLIFVFLLVPNAVVVWMSFNKPSGKYNVKWEKFSLDAWKNPLNDGVLHDPLMLSLEIALLATLVATILGTMIAFAIVRHKFKGRGFVNSMLFLPMAAPEIVMGTTLLALFLNTFGVDFLGFKSILIAHIMFCISYVVITVKSRLNGLDPMLEKAAQDLYATPWQTFWRVTFPLVAPGIGAAALLSFALSFDDFIITQMTAGSSVTFPYWIWNAVQKGIPPQVNVIGSMMLIITLAGIAVAEVPKWLKASKTR</sequence>
<keyword evidence="3 8" id="KW-0813">Transport</keyword>
<dbReference type="PANTHER" id="PTHR43848:SF2">
    <property type="entry name" value="PUTRESCINE TRANSPORT SYSTEM PERMEASE PROTEIN POTI"/>
    <property type="match status" value="1"/>
</dbReference>
<evidence type="ECO:0000256" key="7">
    <source>
        <dbReference type="ARBA" id="ARBA00023136"/>
    </source>
</evidence>
<dbReference type="PROSITE" id="PS50928">
    <property type="entry name" value="ABC_TM1"/>
    <property type="match status" value="1"/>
</dbReference>
<feature type="transmembrane region" description="Helical" evidence="8">
    <location>
        <begin position="90"/>
        <end position="110"/>
    </location>
</feature>
<evidence type="ECO:0000256" key="1">
    <source>
        <dbReference type="ARBA" id="ARBA00004651"/>
    </source>
</evidence>
<dbReference type="Gene3D" id="1.10.3720.10">
    <property type="entry name" value="MetI-like"/>
    <property type="match status" value="1"/>
</dbReference>
<comment type="subcellular location">
    <subcellularLocation>
        <location evidence="1 8">Cell membrane</location>
        <topology evidence="1 8">Multi-pass membrane protein</topology>
    </subcellularLocation>
</comment>
<keyword evidence="6 8" id="KW-1133">Transmembrane helix</keyword>
<dbReference type="Pfam" id="PF00528">
    <property type="entry name" value="BPD_transp_1"/>
    <property type="match status" value="1"/>
</dbReference>
<proteinExistence type="inferred from homology"/>
<evidence type="ECO:0000256" key="6">
    <source>
        <dbReference type="ARBA" id="ARBA00022989"/>
    </source>
</evidence>
<evidence type="ECO:0000256" key="3">
    <source>
        <dbReference type="ARBA" id="ARBA00022448"/>
    </source>
</evidence>
<dbReference type="SUPFAM" id="SSF161098">
    <property type="entry name" value="MetI-like"/>
    <property type="match status" value="1"/>
</dbReference>
<accession>A0ABN2SZB7</accession>
<dbReference type="Proteomes" id="UP001499854">
    <property type="component" value="Unassembled WGS sequence"/>
</dbReference>
<feature type="transmembrane region" description="Helical" evidence="8">
    <location>
        <begin position="198"/>
        <end position="220"/>
    </location>
</feature>
<evidence type="ECO:0000256" key="4">
    <source>
        <dbReference type="ARBA" id="ARBA00022475"/>
    </source>
</evidence>
<feature type="transmembrane region" description="Helical" evidence="8">
    <location>
        <begin position="156"/>
        <end position="177"/>
    </location>
</feature>
<name>A0ABN2SZB7_9ACTN</name>
<dbReference type="CDD" id="cd06261">
    <property type="entry name" value="TM_PBP2"/>
    <property type="match status" value="1"/>
</dbReference>
<evidence type="ECO:0000256" key="5">
    <source>
        <dbReference type="ARBA" id="ARBA00022692"/>
    </source>
</evidence>
<evidence type="ECO:0000256" key="8">
    <source>
        <dbReference type="RuleBase" id="RU363032"/>
    </source>
</evidence>
<evidence type="ECO:0000256" key="2">
    <source>
        <dbReference type="ARBA" id="ARBA00007069"/>
    </source>
</evidence>
<comment type="similarity">
    <text evidence="2">Belongs to the binding-protein-dependent transport system permease family. CysTW subfamily.</text>
</comment>
<evidence type="ECO:0000259" key="9">
    <source>
        <dbReference type="PROSITE" id="PS50928"/>
    </source>
</evidence>
<organism evidence="10 11">
    <name type="scientific">Catenulispora subtropica</name>
    <dbReference type="NCBI Taxonomy" id="450798"/>
    <lineage>
        <taxon>Bacteria</taxon>
        <taxon>Bacillati</taxon>
        <taxon>Actinomycetota</taxon>
        <taxon>Actinomycetes</taxon>
        <taxon>Catenulisporales</taxon>
        <taxon>Catenulisporaceae</taxon>
        <taxon>Catenulispora</taxon>
    </lineage>
</organism>
<evidence type="ECO:0000313" key="10">
    <source>
        <dbReference type="EMBL" id="GAA1995275.1"/>
    </source>
</evidence>
<gene>
    <name evidence="10" type="ORF">GCM10009838_69970</name>
</gene>
<reference evidence="10 11" key="1">
    <citation type="journal article" date="2019" name="Int. J. Syst. Evol. Microbiol.">
        <title>The Global Catalogue of Microorganisms (GCM) 10K type strain sequencing project: providing services to taxonomists for standard genome sequencing and annotation.</title>
        <authorList>
            <consortium name="The Broad Institute Genomics Platform"/>
            <consortium name="The Broad Institute Genome Sequencing Center for Infectious Disease"/>
            <person name="Wu L."/>
            <person name="Ma J."/>
        </authorList>
    </citation>
    <scope>NUCLEOTIDE SEQUENCE [LARGE SCALE GENOMIC DNA]</scope>
    <source>
        <strain evidence="10 11">JCM 16013</strain>
    </source>
</reference>
<dbReference type="InterPro" id="IPR035906">
    <property type="entry name" value="MetI-like_sf"/>
</dbReference>
<feature type="transmembrane region" description="Helical" evidence="8">
    <location>
        <begin position="255"/>
        <end position="273"/>
    </location>
</feature>
<keyword evidence="5 8" id="KW-0812">Transmembrane</keyword>
<evidence type="ECO:0000313" key="11">
    <source>
        <dbReference type="Proteomes" id="UP001499854"/>
    </source>
</evidence>
<comment type="caution">
    <text evidence="10">The sequence shown here is derived from an EMBL/GenBank/DDBJ whole genome shotgun (WGS) entry which is preliminary data.</text>
</comment>